<evidence type="ECO:0000313" key="1">
    <source>
        <dbReference type="EMBL" id="MEL5987991.1"/>
    </source>
</evidence>
<dbReference type="Proteomes" id="UP001398420">
    <property type="component" value="Unassembled WGS sequence"/>
</dbReference>
<evidence type="ECO:0008006" key="3">
    <source>
        <dbReference type="Google" id="ProtNLM"/>
    </source>
</evidence>
<organism evidence="1 2">
    <name type="scientific">Kurthia gibsonii</name>
    <dbReference type="NCBI Taxonomy" id="33946"/>
    <lineage>
        <taxon>Bacteria</taxon>
        <taxon>Bacillati</taxon>
        <taxon>Bacillota</taxon>
        <taxon>Bacilli</taxon>
        <taxon>Bacillales</taxon>
        <taxon>Caryophanaceae</taxon>
        <taxon>Kurthia</taxon>
    </lineage>
</organism>
<reference evidence="1 2" key="1">
    <citation type="submission" date="2024-04" db="EMBL/GenBank/DDBJ databases">
        <authorList>
            <person name="Wu Y.S."/>
            <person name="Zhang L."/>
        </authorList>
    </citation>
    <scope>NUCLEOTIDE SEQUENCE [LARGE SCALE GENOMIC DNA]</scope>
    <source>
        <strain evidence="1 2">KG-01</strain>
    </source>
</reference>
<gene>
    <name evidence="1" type="ORF">AAF454_06135</name>
</gene>
<protein>
    <recommendedName>
        <fullName evidence="3">Transposase</fullName>
    </recommendedName>
</protein>
<keyword evidence="2" id="KW-1185">Reference proteome</keyword>
<dbReference type="RefSeq" id="WP_342302815.1">
    <property type="nucleotide sequence ID" value="NZ_JBCEWA010000004.1"/>
</dbReference>
<proteinExistence type="predicted"/>
<dbReference type="EMBL" id="JBCEWA010000004">
    <property type="protein sequence ID" value="MEL5987991.1"/>
    <property type="molecule type" value="Genomic_DNA"/>
</dbReference>
<name>A0ABU9LJY5_9BACL</name>
<evidence type="ECO:0000313" key="2">
    <source>
        <dbReference type="Proteomes" id="UP001398420"/>
    </source>
</evidence>
<sequence length="53" mass="6044">MRQWMTAESARVQSRCAEQAKTHTGLVLDIDDFAIRKVIAITQAYTICEVARF</sequence>
<accession>A0ABU9LJY5</accession>
<comment type="caution">
    <text evidence="1">The sequence shown here is derived from an EMBL/GenBank/DDBJ whole genome shotgun (WGS) entry which is preliminary data.</text>
</comment>